<keyword evidence="8" id="KW-0547">Nucleotide-binding</keyword>
<evidence type="ECO:0000256" key="14">
    <source>
        <dbReference type="SAM" id="Phobius"/>
    </source>
</evidence>
<dbReference type="GO" id="GO:0005524">
    <property type="term" value="F:ATP binding"/>
    <property type="evidence" value="ECO:0007669"/>
    <property type="project" value="UniProtKB-KW"/>
</dbReference>
<dbReference type="InterPro" id="IPR050351">
    <property type="entry name" value="BphY/WalK/GraS-like"/>
</dbReference>
<evidence type="ECO:0000256" key="7">
    <source>
        <dbReference type="ARBA" id="ARBA00022692"/>
    </source>
</evidence>
<dbReference type="SUPFAM" id="SSF47384">
    <property type="entry name" value="Homodimeric domain of signal transducing histidine kinase"/>
    <property type="match status" value="1"/>
</dbReference>
<dbReference type="InterPro" id="IPR048760">
    <property type="entry name" value="VP0354-like_sensor_dom"/>
</dbReference>
<dbReference type="PROSITE" id="PS50112">
    <property type="entry name" value="PAS"/>
    <property type="match status" value="1"/>
</dbReference>
<evidence type="ECO:0000256" key="5">
    <source>
        <dbReference type="ARBA" id="ARBA00022553"/>
    </source>
</evidence>
<proteinExistence type="predicted"/>
<dbReference type="InterPro" id="IPR000014">
    <property type="entry name" value="PAS"/>
</dbReference>
<feature type="transmembrane region" description="Helical" evidence="14">
    <location>
        <begin position="12"/>
        <end position="33"/>
    </location>
</feature>
<evidence type="ECO:0000256" key="13">
    <source>
        <dbReference type="ARBA" id="ARBA00023136"/>
    </source>
</evidence>
<dbReference type="EMBL" id="FNNH01000013">
    <property type="protein sequence ID" value="SDW48966.1"/>
    <property type="molecule type" value="Genomic_DNA"/>
</dbReference>
<evidence type="ECO:0000256" key="10">
    <source>
        <dbReference type="ARBA" id="ARBA00022840"/>
    </source>
</evidence>
<dbReference type="GO" id="GO:0000155">
    <property type="term" value="F:phosphorelay sensor kinase activity"/>
    <property type="evidence" value="ECO:0007669"/>
    <property type="project" value="InterPro"/>
</dbReference>
<keyword evidence="5" id="KW-0597">Phosphoprotein</keyword>
<evidence type="ECO:0000313" key="19">
    <source>
        <dbReference type="Proteomes" id="UP000183454"/>
    </source>
</evidence>
<dbReference type="PROSITE" id="PS50113">
    <property type="entry name" value="PAC"/>
    <property type="match status" value="1"/>
</dbReference>
<accession>A0A1H2TYC3</accession>
<dbReference type="PRINTS" id="PR00344">
    <property type="entry name" value="BCTRLSENSOR"/>
</dbReference>
<dbReference type="SUPFAM" id="SSF55874">
    <property type="entry name" value="ATPase domain of HSP90 chaperone/DNA topoisomerase II/histidine kinase"/>
    <property type="match status" value="1"/>
</dbReference>
<keyword evidence="11 14" id="KW-1133">Transmembrane helix</keyword>
<feature type="domain" description="PAC" evidence="17">
    <location>
        <begin position="440"/>
        <end position="490"/>
    </location>
</feature>
<evidence type="ECO:0000256" key="8">
    <source>
        <dbReference type="ARBA" id="ARBA00022741"/>
    </source>
</evidence>
<sequence>MKSDRGRYRFIKYFLIICIPLLLSLAIVLSLLFDAYDDANNAIIEANERLSVQLGEKAIDYSFGVLRGDALYLAELSSLRQWLDTGDSAAYSRLTEDLITFLQSRQLYGKVRFIDKQGQEITRIYNYEGKPTITPQEQLQNQFELDFVQKTLALSAKSIYISPFEPTIEHSVIVHPIKPTVRFSAPVFDSNNELRGLIVLNYKGERLMRRLRAISDISVGELGLVNDQGRWLLEPHPAGELGFMFRSQGTENLEQKFGDEIWSFISRDAPIGQWMHEKGLFTYVKVNLSKIQSPKSDLNIETGETWVLVSYVSPKIIAASVAEYGRNLSLVGALLTILLVLLSGIVAHYALQRRRAEGRVQRSELQFRRLLESAPEAILLVDQVGQIALMNSQTEKWFGYNRNELVGQSALQLIPERFHQAHPLFQHQFIADAGTQAVSSGMELYGRRKDGSEFPIEISLNPLETEQGTLITSIIRDISARKEAEIARQRVQERYRELLNNLPVGVFRSLPDAKGSFLEINPTMVNLFEAESSEQLLAHSFGECYCELAERKALMGKVLLQGYVYGEEVRLKTLKGREFYAGLTAVMKKDESIGIYFDGIVEDISVRKESEWQIKLLNENLRLRTNELEAINHELEAFSYSVSHDLRAPLRALDGFSRTLLDEYADQLDQRGRDRLKRIRLAAQRMAELIDSLLKLSRVTRTELKWERVNLTSLANEILATLQQMEPDREVRYTVQSGLIVRGDAQLLHIMLDNLLSNAWKFTVHNPQALIEVGCNITKGRMIYFVRDNGAGFDMTYADKLFGVFQRLHDPHEFPGTGIGLATVQRVIHKHGGDIWAESTIEQGSTFYFTLNEKKIYEH</sequence>
<dbReference type="Pfam" id="PF13426">
    <property type="entry name" value="PAS_9"/>
    <property type="match status" value="1"/>
</dbReference>
<dbReference type="Pfam" id="PF02518">
    <property type="entry name" value="HATPase_c"/>
    <property type="match status" value="1"/>
</dbReference>
<gene>
    <name evidence="18" type="ORF">SAMN05421882_101342</name>
</gene>
<dbReference type="Pfam" id="PF13188">
    <property type="entry name" value="PAS_8"/>
    <property type="match status" value="1"/>
</dbReference>
<keyword evidence="7 14" id="KW-0812">Transmembrane</keyword>
<dbReference type="SMART" id="SM00388">
    <property type="entry name" value="HisKA"/>
    <property type="match status" value="1"/>
</dbReference>
<feature type="domain" description="Histidine kinase" evidence="15">
    <location>
        <begin position="641"/>
        <end position="855"/>
    </location>
</feature>
<evidence type="ECO:0000259" key="17">
    <source>
        <dbReference type="PROSITE" id="PS50113"/>
    </source>
</evidence>
<dbReference type="NCBIfam" id="TIGR00229">
    <property type="entry name" value="sensory_box"/>
    <property type="match status" value="1"/>
</dbReference>
<dbReference type="SMART" id="SM00091">
    <property type="entry name" value="PAS"/>
    <property type="match status" value="2"/>
</dbReference>
<comment type="catalytic activity">
    <reaction evidence="1">
        <text>ATP + protein L-histidine = ADP + protein N-phospho-L-histidine.</text>
        <dbReference type="EC" id="2.7.13.3"/>
    </reaction>
</comment>
<dbReference type="AlphaFoldDB" id="A0A1H2TYC3"/>
<evidence type="ECO:0000256" key="2">
    <source>
        <dbReference type="ARBA" id="ARBA00004429"/>
    </source>
</evidence>
<dbReference type="CDD" id="cd00130">
    <property type="entry name" value="PAS"/>
    <property type="match status" value="1"/>
</dbReference>
<keyword evidence="4" id="KW-1003">Cell membrane</keyword>
<keyword evidence="6" id="KW-0808">Transferase</keyword>
<dbReference type="InterPro" id="IPR005467">
    <property type="entry name" value="His_kinase_dom"/>
</dbReference>
<dbReference type="SMART" id="SM00387">
    <property type="entry name" value="HATPase_c"/>
    <property type="match status" value="1"/>
</dbReference>
<keyword evidence="9" id="KW-0418">Kinase</keyword>
<dbReference type="PANTHER" id="PTHR42878">
    <property type="entry name" value="TWO-COMPONENT HISTIDINE KINASE"/>
    <property type="match status" value="1"/>
</dbReference>
<evidence type="ECO:0000256" key="6">
    <source>
        <dbReference type="ARBA" id="ARBA00022679"/>
    </source>
</evidence>
<evidence type="ECO:0000313" key="18">
    <source>
        <dbReference type="EMBL" id="SDW48966.1"/>
    </source>
</evidence>
<dbReference type="GO" id="GO:0030295">
    <property type="term" value="F:protein kinase activator activity"/>
    <property type="evidence" value="ECO:0007669"/>
    <property type="project" value="TreeGrafter"/>
</dbReference>
<dbReference type="Proteomes" id="UP000183454">
    <property type="component" value="Unassembled WGS sequence"/>
</dbReference>
<evidence type="ECO:0000256" key="11">
    <source>
        <dbReference type="ARBA" id="ARBA00022989"/>
    </source>
</evidence>
<evidence type="ECO:0000256" key="12">
    <source>
        <dbReference type="ARBA" id="ARBA00023012"/>
    </source>
</evidence>
<dbReference type="Pfam" id="PF00512">
    <property type="entry name" value="HisKA"/>
    <property type="match status" value="1"/>
</dbReference>
<evidence type="ECO:0000256" key="4">
    <source>
        <dbReference type="ARBA" id="ARBA00022475"/>
    </source>
</evidence>
<dbReference type="FunFam" id="3.30.565.10:FF:000006">
    <property type="entry name" value="Sensor histidine kinase WalK"/>
    <property type="match status" value="1"/>
</dbReference>
<dbReference type="Gene3D" id="3.30.565.10">
    <property type="entry name" value="Histidine kinase-like ATPase, C-terminal domain"/>
    <property type="match status" value="1"/>
</dbReference>
<dbReference type="GO" id="GO:0007234">
    <property type="term" value="P:osmosensory signaling via phosphorelay pathway"/>
    <property type="evidence" value="ECO:0007669"/>
    <property type="project" value="TreeGrafter"/>
</dbReference>
<dbReference type="InterPro" id="IPR004358">
    <property type="entry name" value="Sig_transdc_His_kin-like_C"/>
</dbReference>
<dbReference type="InterPro" id="IPR036890">
    <property type="entry name" value="HATPase_C_sf"/>
</dbReference>
<organism evidence="18 19">
    <name type="scientific">Nitrosomonas communis</name>
    <dbReference type="NCBI Taxonomy" id="44574"/>
    <lineage>
        <taxon>Bacteria</taxon>
        <taxon>Pseudomonadati</taxon>
        <taxon>Pseudomonadota</taxon>
        <taxon>Betaproteobacteria</taxon>
        <taxon>Nitrosomonadales</taxon>
        <taxon>Nitrosomonadaceae</taxon>
        <taxon>Nitrosomonas</taxon>
    </lineage>
</organism>
<dbReference type="Pfam" id="PF21623">
    <property type="entry name" value="HK_sensor_dom_bact"/>
    <property type="match status" value="1"/>
</dbReference>
<dbReference type="PROSITE" id="PS50109">
    <property type="entry name" value="HIS_KIN"/>
    <property type="match status" value="1"/>
</dbReference>
<dbReference type="InterPro" id="IPR003661">
    <property type="entry name" value="HisK_dim/P_dom"/>
</dbReference>
<dbReference type="InterPro" id="IPR029151">
    <property type="entry name" value="Sensor-like_sf"/>
</dbReference>
<reference evidence="18 19" key="1">
    <citation type="submission" date="2016-10" db="EMBL/GenBank/DDBJ databases">
        <authorList>
            <person name="de Groot N.N."/>
        </authorList>
    </citation>
    <scope>NUCLEOTIDE SEQUENCE [LARGE SCALE GENOMIC DNA]</scope>
    <source>
        <strain evidence="18 19">Nm110</strain>
    </source>
</reference>
<dbReference type="PANTHER" id="PTHR42878:SF15">
    <property type="entry name" value="BACTERIOPHYTOCHROME"/>
    <property type="match status" value="1"/>
</dbReference>
<dbReference type="GO" id="GO:0005886">
    <property type="term" value="C:plasma membrane"/>
    <property type="evidence" value="ECO:0007669"/>
    <property type="project" value="UniProtKB-SubCell"/>
</dbReference>
<keyword evidence="12" id="KW-0902">Two-component regulatory system</keyword>
<feature type="transmembrane region" description="Helical" evidence="14">
    <location>
        <begin position="330"/>
        <end position="351"/>
    </location>
</feature>
<feature type="domain" description="PAS" evidence="16">
    <location>
        <begin position="363"/>
        <end position="419"/>
    </location>
</feature>
<dbReference type="InterPro" id="IPR035965">
    <property type="entry name" value="PAS-like_dom_sf"/>
</dbReference>
<dbReference type="GO" id="GO:0000156">
    <property type="term" value="F:phosphorelay response regulator activity"/>
    <property type="evidence" value="ECO:0007669"/>
    <property type="project" value="TreeGrafter"/>
</dbReference>
<evidence type="ECO:0000259" key="16">
    <source>
        <dbReference type="PROSITE" id="PS50112"/>
    </source>
</evidence>
<dbReference type="CDD" id="cd00082">
    <property type="entry name" value="HisKA"/>
    <property type="match status" value="1"/>
</dbReference>
<comment type="subcellular location">
    <subcellularLocation>
        <location evidence="2">Cell inner membrane</location>
        <topology evidence="2">Multi-pass membrane protein</topology>
    </subcellularLocation>
</comment>
<keyword evidence="10" id="KW-0067">ATP-binding</keyword>
<name>A0A1H2TYC3_9PROT</name>
<dbReference type="InterPro" id="IPR000700">
    <property type="entry name" value="PAS-assoc_C"/>
</dbReference>
<protein>
    <recommendedName>
        <fullName evidence="3">histidine kinase</fullName>
        <ecNumber evidence="3">2.7.13.3</ecNumber>
    </recommendedName>
</protein>
<dbReference type="FunFam" id="1.10.287.130:FF:000070">
    <property type="entry name" value="Histidine kinase sensor protein"/>
    <property type="match status" value="1"/>
</dbReference>
<dbReference type="Gene3D" id="3.30.450.20">
    <property type="entry name" value="PAS domain"/>
    <property type="match status" value="4"/>
</dbReference>
<dbReference type="SUPFAM" id="SSF55785">
    <property type="entry name" value="PYP-like sensor domain (PAS domain)"/>
    <property type="match status" value="2"/>
</dbReference>
<evidence type="ECO:0000256" key="9">
    <source>
        <dbReference type="ARBA" id="ARBA00022777"/>
    </source>
</evidence>
<keyword evidence="13 14" id="KW-0472">Membrane</keyword>
<dbReference type="Gene3D" id="1.10.287.130">
    <property type="match status" value="1"/>
</dbReference>
<dbReference type="InterPro" id="IPR036097">
    <property type="entry name" value="HisK_dim/P_sf"/>
</dbReference>
<dbReference type="EC" id="2.7.13.3" evidence="3"/>
<evidence type="ECO:0000259" key="15">
    <source>
        <dbReference type="PROSITE" id="PS50109"/>
    </source>
</evidence>
<evidence type="ECO:0000256" key="3">
    <source>
        <dbReference type="ARBA" id="ARBA00012438"/>
    </source>
</evidence>
<dbReference type="SUPFAM" id="SSF103190">
    <property type="entry name" value="Sensory domain-like"/>
    <property type="match status" value="2"/>
</dbReference>
<dbReference type="InterPro" id="IPR003594">
    <property type="entry name" value="HATPase_dom"/>
</dbReference>
<evidence type="ECO:0000256" key="1">
    <source>
        <dbReference type="ARBA" id="ARBA00000085"/>
    </source>
</evidence>